<feature type="active site" description="Proton acceptor" evidence="7">
    <location>
        <position position="67"/>
    </location>
</feature>
<dbReference type="InterPro" id="IPR013708">
    <property type="entry name" value="Shikimate_DH-bd_N"/>
</dbReference>
<dbReference type="HAMAP" id="MF_00222">
    <property type="entry name" value="Shikimate_DH_AroE"/>
    <property type="match status" value="1"/>
</dbReference>
<comment type="subunit">
    <text evidence="7">Homodimer.</text>
</comment>
<comment type="similarity">
    <text evidence="7">Belongs to the shikimate dehydrogenase family.</text>
</comment>
<feature type="binding site" evidence="7">
    <location>
        <begin position="152"/>
        <end position="157"/>
    </location>
    <ligand>
        <name>NADP(+)</name>
        <dbReference type="ChEBI" id="CHEBI:58349"/>
    </ligand>
</feature>
<comment type="catalytic activity">
    <reaction evidence="6 7">
        <text>shikimate + NADP(+) = 3-dehydroshikimate + NADPH + H(+)</text>
        <dbReference type="Rhea" id="RHEA:17737"/>
        <dbReference type="ChEBI" id="CHEBI:15378"/>
        <dbReference type="ChEBI" id="CHEBI:16630"/>
        <dbReference type="ChEBI" id="CHEBI:36208"/>
        <dbReference type="ChEBI" id="CHEBI:57783"/>
        <dbReference type="ChEBI" id="CHEBI:58349"/>
        <dbReference type="EC" id="1.1.1.25"/>
    </reaction>
</comment>
<evidence type="ECO:0000313" key="10">
    <source>
        <dbReference type="EMBL" id="MBB5745262.1"/>
    </source>
</evidence>
<evidence type="ECO:0000256" key="2">
    <source>
        <dbReference type="ARBA" id="ARBA00012962"/>
    </source>
</evidence>
<protein>
    <recommendedName>
        <fullName evidence="2 7">Shikimate dehydrogenase (NADP(+))</fullName>
        <shortName evidence="7">SDH</shortName>
        <ecNumber evidence="2 7">1.1.1.25</ecNumber>
    </recommendedName>
</protein>
<feature type="binding site" evidence="7">
    <location>
        <position position="88"/>
    </location>
    <ligand>
        <name>shikimate</name>
        <dbReference type="ChEBI" id="CHEBI:36208"/>
    </ligand>
</feature>
<evidence type="ECO:0000256" key="1">
    <source>
        <dbReference type="ARBA" id="ARBA00004871"/>
    </source>
</evidence>
<dbReference type="InterPro" id="IPR022893">
    <property type="entry name" value="Shikimate_DH_fam"/>
</dbReference>
<comment type="caution">
    <text evidence="10">The sequence shown here is derived from an EMBL/GenBank/DDBJ whole genome shotgun (WGS) entry which is preliminary data.</text>
</comment>
<feature type="domain" description="Quinate/shikimate 5-dehydrogenase/glutamyl-tRNA reductase" evidence="8">
    <location>
        <begin position="119"/>
        <end position="168"/>
    </location>
</feature>
<dbReference type="SUPFAM" id="SSF53223">
    <property type="entry name" value="Aminoacid dehydrogenase-like, N-terminal domain"/>
    <property type="match status" value="1"/>
</dbReference>
<evidence type="ECO:0000256" key="7">
    <source>
        <dbReference type="HAMAP-Rule" id="MF_00222"/>
    </source>
</evidence>
<evidence type="ECO:0000256" key="3">
    <source>
        <dbReference type="ARBA" id="ARBA00022857"/>
    </source>
</evidence>
<evidence type="ECO:0000256" key="4">
    <source>
        <dbReference type="ARBA" id="ARBA00023002"/>
    </source>
</evidence>
<evidence type="ECO:0000256" key="6">
    <source>
        <dbReference type="ARBA" id="ARBA00049442"/>
    </source>
</evidence>
<sequence>MTVVAGVVGWPIAHSLSPVLHTAWIEALGLDARYEAMGPEDPAAFRKLIEQGRSGGLRGINVTAPYKELALELSDSVSETATRAGSANLIVFQQGRVMADCTDGLGMIGALNEQAPQMSVSDRVVAVLGAGGAARAAVAALLARGADVVVLNRTRERAQALVRDVGGRLGDDRDLRSASLVVNALSVPPTLDLDQLPDDAVVMDMTYRPLETAFLRAARARGLIGVDGLAMLIGQARPSFRAFFDIDPPAIDVRALALARLGEAG</sequence>
<feature type="binding site" evidence="7">
    <location>
        <begin position="129"/>
        <end position="133"/>
    </location>
    <ligand>
        <name>NADP(+)</name>
        <dbReference type="ChEBI" id="CHEBI:58349"/>
    </ligand>
</feature>
<feature type="binding site" evidence="7">
    <location>
        <position position="205"/>
    </location>
    <ligand>
        <name>NADP(+)</name>
        <dbReference type="ChEBI" id="CHEBI:58349"/>
    </ligand>
</feature>
<dbReference type="GO" id="GO:0004764">
    <property type="term" value="F:shikimate 3-dehydrogenase (NADP+) activity"/>
    <property type="evidence" value="ECO:0007669"/>
    <property type="project" value="UniProtKB-UniRule"/>
</dbReference>
<feature type="binding site" evidence="7">
    <location>
        <position position="228"/>
    </location>
    <ligand>
        <name>NADP(+)</name>
        <dbReference type="ChEBI" id="CHEBI:58349"/>
    </ligand>
</feature>
<dbReference type="PANTHER" id="PTHR21089:SF1">
    <property type="entry name" value="BIFUNCTIONAL 3-DEHYDROQUINATE DEHYDRATASE_SHIKIMATE DEHYDROGENASE, CHLOROPLASTIC"/>
    <property type="match status" value="1"/>
</dbReference>
<dbReference type="Gene3D" id="3.40.50.720">
    <property type="entry name" value="NAD(P)-binding Rossmann-like Domain"/>
    <property type="match status" value="1"/>
</dbReference>
<keyword evidence="11" id="KW-1185">Reference proteome</keyword>
<dbReference type="GO" id="GO:0019632">
    <property type="term" value="P:shikimate metabolic process"/>
    <property type="evidence" value="ECO:0007669"/>
    <property type="project" value="TreeGrafter"/>
</dbReference>
<dbReference type="SUPFAM" id="SSF51735">
    <property type="entry name" value="NAD(P)-binding Rossmann-fold domains"/>
    <property type="match status" value="1"/>
</dbReference>
<keyword evidence="3 7" id="KW-0521">NADP</keyword>
<dbReference type="InterPro" id="IPR006151">
    <property type="entry name" value="Shikm_DH/Glu-tRNA_Rdtase"/>
</dbReference>
<dbReference type="PANTHER" id="PTHR21089">
    <property type="entry name" value="SHIKIMATE DEHYDROGENASE"/>
    <property type="match status" value="1"/>
</dbReference>
<evidence type="ECO:0000256" key="5">
    <source>
        <dbReference type="ARBA" id="ARBA00023141"/>
    </source>
</evidence>
<feature type="binding site" evidence="7">
    <location>
        <begin position="15"/>
        <end position="17"/>
    </location>
    <ligand>
        <name>shikimate</name>
        <dbReference type="ChEBI" id="CHEBI:36208"/>
    </ligand>
</feature>
<gene>
    <name evidence="7" type="primary">aroE</name>
    <name evidence="10" type="ORF">GGR13_000834</name>
</gene>
<dbReference type="EMBL" id="JACHOR010000001">
    <property type="protein sequence ID" value="MBB5745262.1"/>
    <property type="molecule type" value="Genomic_DNA"/>
</dbReference>
<comment type="pathway">
    <text evidence="1 7">Metabolic intermediate biosynthesis; chorismate biosynthesis; chorismate from D-erythrose 4-phosphate and phosphoenolpyruvate: step 4/7.</text>
</comment>
<organism evidence="10 11">
    <name type="scientific">Brevundimonas variabilis</name>
    <dbReference type="NCBI Taxonomy" id="74312"/>
    <lineage>
        <taxon>Bacteria</taxon>
        <taxon>Pseudomonadati</taxon>
        <taxon>Pseudomonadota</taxon>
        <taxon>Alphaproteobacteria</taxon>
        <taxon>Caulobacterales</taxon>
        <taxon>Caulobacteraceae</taxon>
        <taxon>Brevundimonas</taxon>
    </lineage>
</organism>
<evidence type="ECO:0000313" key="11">
    <source>
        <dbReference type="Proteomes" id="UP000545037"/>
    </source>
</evidence>
<dbReference type="Pfam" id="PF08501">
    <property type="entry name" value="Shikimate_dh_N"/>
    <property type="match status" value="1"/>
</dbReference>
<feature type="domain" description="Shikimate dehydrogenase substrate binding N-terminal" evidence="9">
    <location>
        <begin position="7"/>
        <end position="90"/>
    </location>
</feature>
<dbReference type="GO" id="GO:0008652">
    <property type="term" value="P:amino acid biosynthetic process"/>
    <property type="evidence" value="ECO:0007669"/>
    <property type="project" value="UniProtKB-KW"/>
</dbReference>
<dbReference type="RefSeq" id="WP_183212163.1">
    <property type="nucleotide sequence ID" value="NZ_JACHOR010000001.1"/>
</dbReference>
<feature type="binding site" evidence="7">
    <location>
        <position position="235"/>
    </location>
    <ligand>
        <name>shikimate</name>
        <dbReference type="ChEBI" id="CHEBI:36208"/>
    </ligand>
</feature>
<feature type="binding site" evidence="7">
    <location>
        <position position="63"/>
    </location>
    <ligand>
        <name>shikimate</name>
        <dbReference type="ChEBI" id="CHEBI:36208"/>
    </ligand>
</feature>
<feature type="binding site" evidence="7">
    <location>
        <position position="79"/>
    </location>
    <ligand>
        <name>NADP(+)</name>
        <dbReference type="ChEBI" id="CHEBI:58349"/>
    </ligand>
</feature>
<comment type="function">
    <text evidence="7">Involved in the biosynthesis of the chorismate, which leads to the biosynthesis of aromatic amino acids. Catalyzes the reversible NADPH linked reduction of 3-dehydroshikimate (DHSA) to yield shikimate (SA).</text>
</comment>
<feature type="binding site" evidence="7">
    <location>
        <position position="103"/>
    </location>
    <ligand>
        <name>shikimate</name>
        <dbReference type="ChEBI" id="CHEBI:36208"/>
    </ligand>
</feature>
<keyword evidence="4 7" id="KW-0560">Oxidoreductase</keyword>
<accession>A0A7W9CHE7</accession>
<dbReference type="InterPro" id="IPR046346">
    <property type="entry name" value="Aminoacid_DH-like_N_sf"/>
</dbReference>
<evidence type="ECO:0000259" key="8">
    <source>
        <dbReference type="Pfam" id="PF01488"/>
    </source>
</evidence>
<dbReference type="AlphaFoldDB" id="A0A7W9CHE7"/>
<dbReference type="Gene3D" id="3.40.50.10860">
    <property type="entry name" value="Leucine Dehydrogenase, chain A, domain 1"/>
    <property type="match status" value="1"/>
</dbReference>
<keyword evidence="7" id="KW-0028">Amino-acid biosynthesis</keyword>
<reference evidence="10 11" key="1">
    <citation type="submission" date="2020-08" db="EMBL/GenBank/DDBJ databases">
        <title>Genomic Encyclopedia of Type Strains, Phase IV (KMG-IV): sequencing the most valuable type-strain genomes for metagenomic binning, comparative biology and taxonomic classification.</title>
        <authorList>
            <person name="Goeker M."/>
        </authorList>
    </citation>
    <scope>NUCLEOTIDE SEQUENCE [LARGE SCALE GENOMIC DNA]</scope>
    <source>
        <strain evidence="10 11">DSM 4737</strain>
    </source>
</reference>
<dbReference type="UniPathway" id="UPA00053">
    <property type="reaction ID" value="UER00087"/>
</dbReference>
<dbReference type="Proteomes" id="UP000545037">
    <property type="component" value="Unassembled WGS sequence"/>
</dbReference>
<evidence type="ECO:0000259" key="9">
    <source>
        <dbReference type="Pfam" id="PF08501"/>
    </source>
</evidence>
<name>A0A7W9CHE7_9CAUL</name>
<dbReference type="GO" id="GO:0009423">
    <property type="term" value="P:chorismate biosynthetic process"/>
    <property type="evidence" value="ECO:0007669"/>
    <property type="project" value="UniProtKB-UniRule"/>
</dbReference>
<keyword evidence="5 7" id="KW-0057">Aromatic amino acid biosynthesis</keyword>
<dbReference type="Pfam" id="PF01488">
    <property type="entry name" value="Shikimate_DH"/>
    <property type="match status" value="1"/>
</dbReference>
<dbReference type="GO" id="GO:0009073">
    <property type="term" value="P:aromatic amino acid family biosynthetic process"/>
    <property type="evidence" value="ECO:0007669"/>
    <property type="project" value="UniProtKB-KW"/>
</dbReference>
<feature type="binding site" evidence="7">
    <location>
        <position position="207"/>
    </location>
    <ligand>
        <name>shikimate</name>
        <dbReference type="ChEBI" id="CHEBI:36208"/>
    </ligand>
</feature>
<dbReference type="InterPro" id="IPR036291">
    <property type="entry name" value="NAD(P)-bd_dom_sf"/>
</dbReference>
<dbReference type="EC" id="1.1.1.25" evidence="2 7"/>
<proteinExistence type="inferred from homology"/>